<reference evidence="9" key="1">
    <citation type="submission" date="2019-12" db="EMBL/GenBank/DDBJ databases">
        <title>Comparative genomics gives insights into the taxonomy of the Azoarcus-Aromatoleum group and reveals separate origins of nif in the plant-associated Azoarcus and non-plant-associated Aromatoleum sub-groups.</title>
        <authorList>
            <person name="Lafos M."/>
            <person name="Maluk M."/>
            <person name="Batista M."/>
            <person name="Junghare M."/>
            <person name="Carmona M."/>
            <person name="Faoro H."/>
            <person name="Cruz L.M."/>
            <person name="Battistoni F."/>
            <person name="De Souza E."/>
            <person name="Pedrosa F."/>
            <person name="Chen W.-M."/>
            <person name="Poole P.S."/>
            <person name="Dixon R.A."/>
            <person name="James E.K."/>
        </authorList>
    </citation>
    <scope>NUCLEOTIDE SEQUENCE</scope>
    <source>
        <strain evidence="9">NSC3</strain>
    </source>
</reference>
<dbReference type="PROSITE" id="PS50928">
    <property type="entry name" value="ABC_TM1"/>
    <property type="match status" value="1"/>
</dbReference>
<feature type="transmembrane region" description="Helical" evidence="7">
    <location>
        <begin position="60"/>
        <end position="80"/>
    </location>
</feature>
<dbReference type="InterPro" id="IPR035906">
    <property type="entry name" value="MetI-like_sf"/>
</dbReference>
<evidence type="ECO:0000256" key="1">
    <source>
        <dbReference type="ARBA" id="ARBA00004651"/>
    </source>
</evidence>
<comment type="subcellular location">
    <subcellularLocation>
        <location evidence="1 7">Cell membrane</location>
        <topology evidence="1 7">Multi-pass membrane protein</topology>
    </subcellularLocation>
</comment>
<feature type="transmembrane region" description="Helical" evidence="7">
    <location>
        <begin position="127"/>
        <end position="146"/>
    </location>
</feature>
<comment type="caution">
    <text evidence="9">The sequence shown here is derived from an EMBL/GenBank/DDBJ whole genome shotgun (WGS) entry which is preliminary data.</text>
</comment>
<feature type="domain" description="ABC transmembrane type-1" evidence="8">
    <location>
        <begin position="53"/>
        <end position="233"/>
    </location>
</feature>
<gene>
    <name evidence="9" type="ORF">GPA21_13005</name>
</gene>
<keyword evidence="5 7" id="KW-1133">Transmembrane helix</keyword>
<protein>
    <submittedName>
        <fullName evidence="9">ABC transporter permease subunit</fullName>
    </submittedName>
</protein>
<evidence type="ECO:0000313" key="9">
    <source>
        <dbReference type="EMBL" id="NMG03879.1"/>
    </source>
</evidence>
<name>A0A972J8N9_9RHOO</name>
<evidence type="ECO:0000256" key="4">
    <source>
        <dbReference type="ARBA" id="ARBA00022692"/>
    </source>
</evidence>
<dbReference type="InterPro" id="IPR000515">
    <property type="entry name" value="MetI-like"/>
</dbReference>
<dbReference type="RefSeq" id="WP_168988575.1">
    <property type="nucleotide sequence ID" value="NZ_CAWPHM010000307.1"/>
</dbReference>
<dbReference type="AlphaFoldDB" id="A0A972J8N9"/>
<accession>A0A972J8N9</accession>
<dbReference type="Gene3D" id="1.10.3720.10">
    <property type="entry name" value="MetI-like"/>
    <property type="match status" value="1"/>
</dbReference>
<keyword evidence="2 7" id="KW-0813">Transport</keyword>
<dbReference type="Pfam" id="PF00528">
    <property type="entry name" value="BPD_transp_1"/>
    <property type="match status" value="1"/>
</dbReference>
<keyword evidence="10" id="KW-1185">Reference proteome</keyword>
<evidence type="ECO:0000256" key="6">
    <source>
        <dbReference type="ARBA" id="ARBA00023136"/>
    </source>
</evidence>
<dbReference type="GO" id="GO:0005886">
    <property type="term" value="C:plasma membrane"/>
    <property type="evidence" value="ECO:0007669"/>
    <property type="project" value="UniProtKB-SubCell"/>
</dbReference>
<organism evidence="9 10">
    <name type="scientific">Azoarcus taiwanensis</name>
    <dbReference type="NCBI Taxonomy" id="666964"/>
    <lineage>
        <taxon>Bacteria</taxon>
        <taxon>Pseudomonadati</taxon>
        <taxon>Pseudomonadota</taxon>
        <taxon>Betaproteobacteria</taxon>
        <taxon>Rhodocyclales</taxon>
        <taxon>Zoogloeaceae</taxon>
        <taxon>Azoarcus</taxon>
    </lineage>
</organism>
<dbReference type="CDD" id="cd06261">
    <property type="entry name" value="TM_PBP2"/>
    <property type="match status" value="1"/>
</dbReference>
<keyword evidence="3" id="KW-1003">Cell membrane</keyword>
<evidence type="ECO:0000256" key="7">
    <source>
        <dbReference type="RuleBase" id="RU363032"/>
    </source>
</evidence>
<proteinExistence type="inferred from homology"/>
<comment type="similarity">
    <text evidence="7">Belongs to the binding-protein-dependent transport system permease family.</text>
</comment>
<evidence type="ECO:0000256" key="3">
    <source>
        <dbReference type="ARBA" id="ARBA00022475"/>
    </source>
</evidence>
<dbReference type="EMBL" id="WTVM01000079">
    <property type="protein sequence ID" value="NMG03879.1"/>
    <property type="molecule type" value="Genomic_DNA"/>
</dbReference>
<dbReference type="PANTHER" id="PTHR30151">
    <property type="entry name" value="ALKANE SULFONATE ABC TRANSPORTER-RELATED, MEMBRANE SUBUNIT"/>
    <property type="match status" value="1"/>
</dbReference>
<evidence type="ECO:0000313" key="10">
    <source>
        <dbReference type="Proteomes" id="UP000599523"/>
    </source>
</evidence>
<evidence type="ECO:0000259" key="8">
    <source>
        <dbReference type="PROSITE" id="PS50928"/>
    </source>
</evidence>
<keyword evidence="6 7" id="KW-0472">Membrane</keyword>
<feature type="transmembrane region" description="Helical" evidence="7">
    <location>
        <begin position="101"/>
        <end position="121"/>
    </location>
</feature>
<dbReference type="Proteomes" id="UP000599523">
    <property type="component" value="Unassembled WGS sequence"/>
</dbReference>
<dbReference type="SUPFAM" id="SSF161098">
    <property type="entry name" value="MetI-like"/>
    <property type="match status" value="1"/>
</dbReference>
<feature type="transmembrane region" description="Helical" evidence="7">
    <location>
        <begin position="214"/>
        <end position="236"/>
    </location>
</feature>
<keyword evidence="4 7" id="KW-0812">Transmembrane</keyword>
<dbReference type="PANTHER" id="PTHR30151:SF38">
    <property type="entry name" value="ALIPHATIC SULFONATES TRANSPORT PERMEASE PROTEIN SSUC-RELATED"/>
    <property type="match status" value="1"/>
</dbReference>
<evidence type="ECO:0000256" key="5">
    <source>
        <dbReference type="ARBA" id="ARBA00022989"/>
    </source>
</evidence>
<sequence length="245" mass="26122">MRQFFDSLVFAAVLVAIWQGLHWFAGDIAIASPGVTAERAMVLLGSPSFWGHFRETFSALGYALAIAVLGGMTIGLVLGLHRLSGEVAEPILVSLYSLPKITLYPLILLIFGLGMSAKVAFGAIHGIIPVAIFTMGAVKTIAPVYFKTARVLQLSRRQLVATVVIPAAIPELVSGLRVGFSLTLLGVLIGEMFASQRGLGFLVMNAIGTLDVPTMMAVVLLLALVAVMISAGLLYLDRRLHHRVA</sequence>
<dbReference type="GO" id="GO:0055085">
    <property type="term" value="P:transmembrane transport"/>
    <property type="evidence" value="ECO:0007669"/>
    <property type="project" value="InterPro"/>
</dbReference>
<evidence type="ECO:0000256" key="2">
    <source>
        <dbReference type="ARBA" id="ARBA00022448"/>
    </source>
</evidence>